<keyword evidence="3" id="KW-1185">Reference proteome</keyword>
<dbReference type="InterPro" id="IPR013378">
    <property type="entry name" value="InlB-like_B-rpt"/>
</dbReference>
<comment type="caution">
    <text evidence="2">The sequence shown here is derived from an EMBL/GenBank/DDBJ whole genome shotgun (WGS) entry which is preliminary data.</text>
</comment>
<keyword evidence="1" id="KW-0472">Membrane</keyword>
<keyword evidence="1" id="KW-1133">Transmembrane helix</keyword>
<proteinExistence type="predicted"/>
<gene>
    <name evidence="2" type="ORF">GFD21_04165</name>
</gene>
<dbReference type="AlphaFoldDB" id="A0A6L9STV9"/>
<reference evidence="2 3" key="1">
    <citation type="submission" date="2019-10" db="EMBL/GenBank/DDBJ databases">
        <title>Bifidobacterium from non-human primates.</title>
        <authorList>
            <person name="Modesto M."/>
        </authorList>
    </citation>
    <scope>NUCLEOTIDE SEQUENCE [LARGE SCALE GENOMIC DNA]</scope>
    <source>
        <strain evidence="2 3">SMA15</strain>
    </source>
</reference>
<name>A0A6L9STV9_9BIFI</name>
<feature type="non-terminal residue" evidence="2">
    <location>
        <position position="1"/>
    </location>
</feature>
<dbReference type="Pfam" id="PF09479">
    <property type="entry name" value="Flg_new"/>
    <property type="match status" value="4"/>
</dbReference>
<protein>
    <recommendedName>
        <fullName evidence="4">Repeat protein</fullName>
    </recommendedName>
</protein>
<evidence type="ECO:0000313" key="3">
    <source>
        <dbReference type="Proteomes" id="UP000483293"/>
    </source>
</evidence>
<keyword evidence="1" id="KW-0812">Transmembrane</keyword>
<accession>A0A6L9STV9</accession>
<evidence type="ECO:0000313" key="2">
    <source>
        <dbReference type="EMBL" id="NEG54982.1"/>
    </source>
</evidence>
<dbReference type="EMBL" id="WHZV01000002">
    <property type="protein sequence ID" value="NEG54982.1"/>
    <property type="molecule type" value="Genomic_DNA"/>
</dbReference>
<dbReference type="RefSeq" id="WP_191996847.1">
    <property type="nucleotide sequence ID" value="NZ_WHZV01000002.1"/>
</dbReference>
<organism evidence="2 3">
    <name type="scientific">Bifidobacterium platyrrhinorum</name>
    <dbReference type="NCBI Taxonomy" id="2661628"/>
    <lineage>
        <taxon>Bacteria</taxon>
        <taxon>Bacillati</taxon>
        <taxon>Actinomycetota</taxon>
        <taxon>Actinomycetes</taxon>
        <taxon>Bifidobacteriales</taxon>
        <taxon>Bifidobacteriaceae</taxon>
        <taxon>Bifidobacterium</taxon>
    </lineage>
</organism>
<evidence type="ECO:0008006" key="4">
    <source>
        <dbReference type="Google" id="ProtNLM"/>
    </source>
</evidence>
<sequence>QTLLQTVTYKAGTQTFATYAAGIQAPAVEGKVFAGWAFASNEGDKLVDATETVNGDWSVYATYKDVPAAKDATVSFYGADQTLLQTVTYKAGTQTFATYAAGIQAPSVEGKVFAGWAFASNEGDKLVDTTETVNGDWSVYATYKDAPKTDDTKENVVSFYDKDQNLIQTVGYYAKDQVKFSQYAASIQAPSVKGKVFTGWAFASNDGDVAVDPDAVVTGDWAVYATYKDAPKTDDDTQNVVSFYDADQNLIQTVGYKAGTQTFATYALGIQAPSVEGKVFAGWAFASNEGDVLVNVDDVVTGDWAVYATYKDAPKTDDTKENVVSFYDADQNLIQTVGYYAKDQVKFSQYALGIQAPAVEGKVFVGWGFASNDGDVAVNVDDVVTGDWAVYAMYKDAPKTDDTKENVVSFYDKDQNLIQTVGYYAKDKVKFSQYALGIQAPAVEGKVFAGWAFASNEGDKLVDVTETVTGDWAVYATYKDAPKTDDTKENVVSFYDADQNLIQTVGYYAKDQVKFSQYALGIQAPAVEGKVFVGWGFASNDGDVAVNVDDVVTGDWAVYAMYKDAPKTDDDTQNVVSFYDADQNLIQTVGYYAKDQVKFSQYALGIQAPAVEGKVFVGWGFASNDGDVAVDPDAVVTGNWAVYAMYKDAPKTDNTKGDQAKKTATKAKAKKKAGAILGETGSAVAGVAVFAVIAIAGAAAVTLLRKRA</sequence>
<evidence type="ECO:0000256" key="1">
    <source>
        <dbReference type="SAM" id="Phobius"/>
    </source>
</evidence>
<feature type="transmembrane region" description="Helical" evidence="1">
    <location>
        <begin position="683"/>
        <end position="704"/>
    </location>
</feature>
<dbReference type="Proteomes" id="UP000483293">
    <property type="component" value="Unassembled WGS sequence"/>
</dbReference>